<dbReference type="InterPro" id="IPR000801">
    <property type="entry name" value="Esterase-like"/>
</dbReference>
<keyword evidence="2" id="KW-0378">Hydrolase</keyword>
<evidence type="ECO:0000256" key="1">
    <source>
        <dbReference type="SAM" id="SignalP"/>
    </source>
</evidence>
<dbReference type="EMBL" id="JBHRSW010000014">
    <property type="protein sequence ID" value="MFC3121593.1"/>
    <property type="molecule type" value="Genomic_DNA"/>
</dbReference>
<dbReference type="RefSeq" id="WP_376919731.1">
    <property type="nucleotide sequence ID" value="NZ_JBHRSW010000014.1"/>
</dbReference>
<dbReference type="PANTHER" id="PTHR48098">
    <property type="entry name" value="ENTEROCHELIN ESTERASE-RELATED"/>
    <property type="match status" value="1"/>
</dbReference>
<organism evidence="2 3">
    <name type="scientific">Agaribacter flavus</name>
    <dbReference type="NCBI Taxonomy" id="1902781"/>
    <lineage>
        <taxon>Bacteria</taxon>
        <taxon>Pseudomonadati</taxon>
        <taxon>Pseudomonadota</taxon>
        <taxon>Gammaproteobacteria</taxon>
        <taxon>Alteromonadales</taxon>
        <taxon>Alteromonadaceae</taxon>
        <taxon>Agaribacter</taxon>
    </lineage>
</organism>
<dbReference type="InterPro" id="IPR029058">
    <property type="entry name" value="AB_hydrolase_fold"/>
</dbReference>
<name>A0ABV7FMP2_9ALTE</name>
<dbReference type="Gene3D" id="3.40.50.1820">
    <property type="entry name" value="alpha/beta hydrolase"/>
    <property type="match status" value="1"/>
</dbReference>
<keyword evidence="3" id="KW-1185">Reference proteome</keyword>
<gene>
    <name evidence="2" type="ORF">ACFOHL_08155</name>
</gene>
<dbReference type="SUPFAM" id="SSF53474">
    <property type="entry name" value="alpha/beta-Hydrolases"/>
    <property type="match status" value="1"/>
</dbReference>
<dbReference type="InterPro" id="IPR050583">
    <property type="entry name" value="Mycobacterial_A85_antigen"/>
</dbReference>
<protein>
    <submittedName>
        <fullName evidence="2">Alpha/beta hydrolase</fullName>
    </submittedName>
</protein>
<proteinExistence type="predicted"/>
<dbReference type="Pfam" id="PF00756">
    <property type="entry name" value="Esterase"/>
    <property type="match status" value="1"/>
</dbReference>
<dbReference type="GO" id="GO:0016787">
    <property type="term" value="F:hydrolase activity"/>
    <property type="evidence" value="ECO:0007669"/>
    <property type="project" value="UniProtKB-KW"/>
</dbReference>
<reference evidence="3" key="1">
    <citation type="journal article" date="2019" name="Int. J. Syst. Evol. Microbiol.">
        <title>The Global Catalogue of Microorganisms (GCM) 10K type strain sequencing project: providing services to taxonomists for standard genome sequencing and annotation.</title>
        <authorList>
            <consortium name="The Broad Institute Genomics Platform"/>
            <consortium name="The Broad Institute Genome Sequencing Center for Infectious Disease"/>
            <person name="Wu L."/>
            <person name="Ma J."/>
        </authorList>
    </citation>
    <scope>NUCLEOTIDE SEQUENCE [LARGE SCALE GENOMIC DNA]</scope>
    <source>
        <strain evidence="3">KCTC 52473</strain>
    </source>
</reference>
<sequence length="377" mass="42782">MLRVFLAGWVALMCFCTNAQDTVDTPNTNKDKIVSKPYVLPWTHEISFHSDIQQQDYHLIVRFPSGYQESETGFPVIYILDGQYHFTLVSGAHGNYAWDGTIEKAMTVGITWAGENINVEQMRFQNFTPSESPAHKPSGGADTFIRVLKNEIIPFIEGHYKTNGNRTITGSSLSGLFALYVMTKEPDLFNNIVALSPSLWWQNREVETLIKTHFAKTDVPAVRLYSARGEYELYGMKSNDALFESLNAQDHKNLSIRYDIVKGAGHSGVNPIGFAQGMRFVFGKNDLEIPKESKQQMVGDYISEHQYMPKTTLKSDAIGLYLVDPAMNKIYIRSHSSSEYYINEFNANLRFSDLKDGQYHTITVSPHNQDDIVFTRQ</sequence>
<feature type="signal peptide" evidence="1">
    <location>
        <begin position="1"/>
        <end position="19"/>
    </location>
</feature>
<keyword evidence="1" id="KW-0732">Signal</keyword>
<evidence type="ECO:0000313" key="3">
    <source>
        <dbReference type="Proteomes" id="UP001595478"/>
    </source>
</evidence>
<comment type="caution">
    <text evidence="2">The sequence shown here is derived from an EMBL/GenBank/DDBJ whole genome shotgun (WGS) entry which is preliminary data.</text>
</comment>
<dbReference type="PANTHER" id="PTHR48098:SF6">
    <property type="entry name" value="FERRI-BACILLIBACTIN ESTERASE BESA"/>
    <property type="match status" value="1"/>
</dbReference>
<evidence type="ECO:0000313" key="2">
    <source>
        <dbReference type="EMBL" id="MFC3121593.1"/>
    </source>
</evidence>
<feature type="chain" id="PRO_5047302802" evidence="1">
    <location>
        <begin position="20"/>
        <end position="377"/>
    </location>
</feature>
<dbReference type="Proteomes" id="UP001595478">
    <property type="component" value="Unassembled WGS sequence"/>
</dbReference>
<accession>A0ABV7FMP2</accession>